<evidence type="ECO:0000256" key="3">
    <source>
        <dbReference type="SAM" id="SignalP"/>
    </source>
</evidence>
<keyword evidence="2" id="KW-0812">Transmembrane</keyword>
<dbReference type="NCBIfam" id="TIGR03786">
    <property type="entry name" value="strep_pil_rpt"/>
    <property type="match status" value="1"/>
</dbReference>
<dbReference type="RefSeq" id="WP_248835841.1">
    <property type="nucleotide sequence ID" value="NZ_JAJEQE010000049.1"/>
</dbReference>
<feature type="chain" id="PRO_5046112168" description="Streptococcal pilin isopeptide linkage domain-containing protein" evidence="3">
    <location>
        <begin position="29"/>
        <end position="229"/>
    </location>
</feature>
<dbReference type="Gene3D" id="2.60.40.3050">
    <property type="match status" value="1"/>
</dbReference>
<feature type="transmembrane region" description="Helical" evidence="2">
    <location>
        <begin position="196"/>
        <end position="215"/>
    </location>
</feature>
<evidence type="ECO:0000259" key="4">
    <source>
        <dbReference type="Pfam" id="PF12892"/>
    </source>
</evidence>
<keyword evidence="3" id="KW-0732">Signal</keyword>
<dbReference type="Proteomes" id="UP001299235">
    <property type="component" value="Unassembled WGS sequence"/>
</dbReference>
<evidence type="ECO:0000256" key="2">
    <source>
        <dbReference type="SAM" id="Phobius"/>
    </source>
</evidence>
<sequence length="229" mass="25609">MKILDLKKVTIILVTMLLFLSMQISAFASDNCTVVKIPVRQIFDSEVEGIADEFSYIMTTDQSGAPMPAGGRNMQYSWTMKKNAATEITLNVKTAGQYHYTLCQTTEKKDNYKYDQNKYHVTVEAYYNESNQLKVVTIVANEKGEKIEAISFKNSYMGEEKPNPTQPSNPSQSSRPSHSDGSGKTNSVKTGDDSPVMGYFLLLFGSLICLSILTYESQRRNKGESQDEA</sequence>
<dbReference type="InterPro" id="IPR022464">
    <property type="entry name" value="Strep_pil_isopept_link"/>
</dbReference>
<dbReference type="InterPro" id="IPR038174">
    <property type="entry name" value="Strep_pil_link_sf"/>
</dbReference>
<dbReference type="EMBL" id="JAJEQE010000049">
    <property type="protein sequence ID" value="MCC2149959.1"/>
    <property type="molecule type" value="Genomic_DNA"/>
</dbReference>
<proteinExistence type="predicted"/>
<evidence type="ECO:0000313" key="6">
    <source>
        <dbReference type="Proteomes" id="UP001299235"/>
    </source>
</evidence>
<feature type="compositionally biased region" description="Low complexity" evidence="1">
    <location>
        <begin position="166"/>
        <end position="176"/>
    </location>
</feature>
<keyword evidence="6" id="KW-1185">Reference proteome</keyword>
<reference evidence="5 6" key="1">
    <citation type="submission" date="2021-10" db="EMBL/GenBank/DDBJ databases">
        <title>Anaerobic single-cell dispensing facilitates the cultivation of human gut bacteria.</title>
        <authorList>
            <person name="Afrizal A."/>
        </authorList>
    </citation>
    <scope>NUCLEOTIDE SEQUENCE [LARGE SCALE GENOMIC DNA]</scope>
    <source>
        <strain evidence="5 6">CLA-AA-H246</strain>
    </source>
</reference>
<protein>
    <recommendedName>
        <fullName evidence="4">Streptococcal pilin isopeptide linkage domain-containing protein</fullName>
    </recommendedName>
</protein>
<evidence type="ECO:0000313" key="5">
    <source>
        <dbReference type="EMBL" id="MCC2149959.1"/>
    </source>
</evidence>
<dbReference type="Pfam" id="PF12892">
    <property type="entry name" value="FctA"/>
    <property type="match status" value="1"/>
</dbReference>
<comment type="caution">
    <text evidence="5">The sequence shown here is derived from an EMBL/GenBank/DDBJ whole genome shotgun (WGS) entry which is preliminary data.</text>
</comment>
<organism evidence="5 6">
    <name type="scientific">Hominisplanchenecus faecis</name>
    <dbReference type="NCBI Taxonomy" id="2885351"/>
    <lineage>
        <taxon>Bacteria</taxon>
        <taxon>Bacillati</taxon>
        <taxon>Bacillota</taxon>
        <taxon>Clostridia</taxon>
        <taxon>Lachnospirales</taxon>
        <taxon>Lachnospiraceae</taxon>
        <taxon>Hominisplanchenecus</taxon>
    </lineage>
</organism>
<name>A0ABS8F0S4_9FIRM</name>
<keyword evidence="2" id="KW-1133">Transmembrane helix</keyword>
<keyword evidence="2" id="KW-0472">Membrane</keyword>
<feature type="region of interest" description="Disordered" evidence="1">
    <location>
        <begin position="153"/>
        <end position="190"/>
    </location>
</feature>
<feature type="signal peptide" evidence="3">
    <location>
        <begin position="1"/>
        <end position="28"/>
    </location>
</feature>
<evidence type="ECO:0000256" key="1">
    <source>
        <dbReference type="SAM" id="MobiDB-lite"/>
    </source>
</evidence>
<accession>A0ABS8F0S4</accession>
<feature type="domain" description="Streptococcal pilin isopeptide linkage" evidence="4">
    <location>
        <begin position="51"/>
        <end position="156"/>
    </location>
</feature>
<gene>
    <name evidence="5" type="ORF">LKD42_12000</name>
</gene>
<feature type="compositionally biased region" description="Polar residues" evidence="1">
    <location>
        <begin position="179"/>
        <end position="189"/>
    </location>
</feature>